<dbReference type="InterPro" id="IPR051621">
    <property type="entry name" value="T2SS_protein_J"/>
</dbReference>
<keyword evidence="4 6" id="KW-1133">Transmembrane helix</keyword>
<name>A0A0H2ZCA3_PSEAB</name>
<dbReference type="Pfam" id="PF07963">
    <property type="entry name" value="N_methyl"/>
    <property type="match status" value="1"/>
</dbReference>
<evidence type="ECO:0000256" key="5">
    <source>
        <dbReference type="ARBA" id="ARBA00023136"/>
    </source>
</evidence>
<dbReference type="Proteomes" id="UP000000653">
    <property type="component" value="Chromosome"/>
</dbReference>
<dbReference type="GO" id="GO:0016020">
    <property type="term" value="C:membrane"/>
    <property type="evidence" value="ECO:0007669"/>
    <property type="project" value="UniProtKB-SubCell"/>
</dbReference>
<dbReference type="AlphaFoldDB" id="A0A0H2ZCA3"/>
<dbReference type="InterPro" id="IPR012902">
    <property type="entry name" value="N_methyl_site"/>
</dbReference>
<dbReference type="PANTHER" id="PTHR39583">
    <property type="entry name" value="TYPE II SECRETION SYSTEM PROTEIN J-RELATED"/>
    <property type="match status" value="1"/>
</dbReference>
<dbReference type="PANTHER" id="PTHR39583:SF2">
    <property type="entry name" value="TYPE II SECRETION SYSTEM PROTEIN J"/>
    <property type="match status" value="1"/>
</dbReference>
<evidence type="ECO:0000256" key="1">
    <source>
        <dbReference type="ARBA" id="ARBA00004167"/>
    </source>
</evidence>
<dbReference type="PROSITE" id="PS00409">
    <property type="entry name" value="PROKAR_NTER_METHYL"/>
    <property type="match status" value="1"/>
</dbReference>
<dbReference type="RefSeq" id="WP_003138901.1">
    <property type="nucleotide sequence ID" value="NC_008463.1"/>
</dbReference>
<keyword evidence="5 6" id="KW-0472">Membrane</keyword>
<dbReference type="KEGG" id="pau:PA14_29530"/>
<dbReference type="HOGENOM" id="CLU_151945_0_0_6"/>
<accession>A0A0H2ZCA3</accession>
<comment type="subcellular location">
    <subcellularLocation>
        <location evidence="1">Membrane</location>
        <topology evidence="1">Single-pass membrane protein</topology>
    </subcellularLocation>
</comment>
<reference evidence="7 8" key="1">
    <citation type="journal article" date="2006" name="Genome Biol.">
        <title>Genomic analysis reveals that Pseudomonas aeruginosa virulence is combinatorial.</title>
        <authorList>
            <person name="Lee D.G."/>
            <person name="Urbach J.M."/>
            <person name="Wu G."/>
            <person name="Liberati N.T."/>
            <person name="Feinbaum R.L."/>
            <person name="Miyata S."/>
            <person name="Diggins L.T."/>
            <person name="He J."/>
            <person name="Saucier M."/>
            <person name="Deziel E."/>
            <person name="Friedman L."/>
            <person name="Li L."/>
            <person name="Grills G."/>
            <person name="Montgomery K."/>
            <person name="Kucherlapati R."/>
            <person name="Rahme L.G."/>
            <person name="Ausubel F.M."/>
        </authorList>
    </citation>
    <scope>NUCLEOTIDE SEQUENCE [LARGE SCALE GENOMIC DNA]</scope>
    <source>
        <strain evidence="7 8">UCBPP-PA14</strain>
    </source>
</reference>
<dbReference type="EMBL" id="CP000438">
    <property type="protein sequence ID" value="ABJ11895.1"/>
    <property type="molecule type" value="Genomic_DNA"/>
</dbReference>
<feature type="transmembrane region" description="Helical" evidence="6">
    <location>
        <begin position="13"/>
        <end position="31"/>
    </location>
</feature>
<evidence type="ECO:0000256" key="2">
    <source>
        <dbReference type="ARBA" id="ARBA00022481"/>
    </source>
</evidence>
<dbReference type="BioCyc" id="PAER208963:G1G74-2476-MONOMER"/>
<organism evidence="7 8">
    <name type="scientific">Pseudomonas aeruginosa (strain UCBPP-PA14)</name>
    <dbReference type="NCBI Taxonomy" id="208963"/>
    <lineage>
        <taxon>Bacteria</taxon>
        <taxon>Pseudomonadati</taxon>
        <taxon>Pseudomonadota</taxon>
        <taxon>Gammaproteobacteria</taxon>
        <taxon>Pseudomonadales</taxon>
        <taxon>Pseudomonadaceae</taxon>
        <taxon>Pseudomonas</taxon>
    </lineage>
</organism>
<keyword evidence="2" id="KW-0488">Methylation</keyword>
<proteinExistence type="predicted"/>
<gene>
    <name evidence="7" type="primary">hplV</name>
    <name evidence="7" type="ordered locus">PA14_29530</name>
</gene>
<evidence type="ECO:0000256" key="3">
    <source>
        <dbReference type="ARBA" id="ARBA00022692"/>
    </source>
</evidence>
<keyword evidence="3 6" id="KW-0812">Transmembrane</keyword>
<evidence type="ECO:0000256" key="6">
    <source>
        <dbReference type="SAM" id="Phobius"/>
    </source>
</evidence>
<sequence>MPARQEGFTLLEAVVALTLLAVVGGALFAWLNSAFRSMQRVEAAELRIETARVAMAYLERMNPALEPAGRVRLGHYRLEWRSSPLSASKAAVGRHSGSPGIYDVTLFRVVASIQAGDGTPQALQLELPGYVVIPARLGDGP</sequence>
<evidence type="ECO:0000313" key="8">
    <source>
        <dbReference type="Proteomes" id="UP000000653"/>
    </source>
</evidence>
<evidence type="ECO:0000256" key="4">
    <source>
        <dbReference type="ARBA" id="ARBA00022989"/>
    </source>
</evidence>
<evidence type="ECO:0000313" key="7">
    <source>
        <dbReference type="EMBL" id="ABJ11895.1"/>
    </source>
</evidence>
<protein>
    <submittedName>
        <fullName evidence="7">Type II secretion system protein</fullName>
    </submittedName>
</protein>